<evidence type="ECO:0000313" key="10">
    <source>
        <dbReference type="EMBL" id="SEJ82555.1"/>
    </source>
</evidence>
<evidence type="ECO:0000256" key="2">
    <source>
        <dbReference type="ARBA" id="ARBA00022723"/>
    </source>
</evidence>
<dbReference type="PANTHER" id="PTHR32303">
    <property type="entry name" value="QUINOPROTEIN ALCOHOL DEHYDROGENASE (CYTOCHROME C)"/>
    <property type="match status" value="1"/>
</dbReference>
<keyword evidence="7" id="KW-0106">Calcium</keyword>
<proteinExistence type="inferred from homology"/>
<feature type="binding site" evidence="6">
    <location>
        <position position="132"/>
    </location>
    <ligand>
        <name>pyrroloquinoline quinone</name>
        <dbReference type="ChEBI" id="CHEBI:58442"/>
    </ligand>
</feature>
<dbReference type="SMART" id="SM00564">
    <property type="entry name" value="PQQ"/>
    <property type="match status" value="7"/>
</dbReference>
<evidence type="ECO:0000313" key="11">
    <source>
        <dbReference type="Proteomes" id="UP000198866"/>
    </source>
</evidence>
<keyword evidence="3 6" id="KW-0634">PQQ</keyword>
<keyword evidence="8" id="KW-1015">Disulfide bond</keyword>
<dbReference type="Gene3D" id="2.140.10.10">
    <property type="entry name" value="Quinoprotein alcohol dehydrogenase-like superfamily"/>
    <property type="match status" value="1"/>
</dbReference>
<evidence type="ECO:0000256" key="6">
    <source>
        <dbReference type="PIRSR" id="PIRSR617512-2"/>
    </source>
</evidence>
<feature type="binding site" evidence="6">
    <location>
        <begin position="441"/>
        <end position="442"/>
    </location>
    <ligand>
        <name>pyrroloquinoline quinone</name>
        <dbReference type="ChEBI" id="CHEBI:58442"/>
    </ligand>
</feature>
<comment type="similarity">
    <text evidence="1">Belongs to the bacterial PQQ dehydrogenase family.</text>
</comment>
<dbReference type="SUPFAM" id="SSF50998">
    <property type="entry name" value="Quinoprotein alcohol dehydrogenase-like"/>
    <property type="match status" value="1"/>
</dbReference>
<reference evidence="11" key="1">
    <citation type="submission" date="2016-10" db="EMBL/GenBank/DDBJ databases">
        <authorList>
            <person name="Varghese N."/>
            <person name="Submissions S."/>
        </authorList>
    </citation>
    <scope>NUCLEOTIDE SEQUENCE [LARGE SCALE GENOMIC DNA]</scope>
    <source>
        <strain evidence="11">LMG 26031</strain>
    </source>
</reference>
<keyword evidence="11" id="KW-1185">Reference proteome</keyword>
<dbReference type="PANTHER" id="PTHR32303:SF20">
    <property type="entry name" value="QUINOPROTEIN ETHANOL DEHYDROGENASE"/>
    <property type="match status" value="1"/>
</dbReference>
<dbReference type="Pfam" id="PF01011">
    <property type="entry name" value="PQQ"/>
    <property type="match status" value="2"/>
</dbReference>
<dbReference type="CDD" id="cd10277">
    <property type="entry name" value="PQQ_ADH_I"/>
    <property type="match status" value="1"/>
</dbReference>
<feature type="binding site" evidence="6">
    <location>
        <position position="184"/>
    </location>
    <ligand>
        <name>pyrroloquinoline quinone</name>
        <dbReference type="ChEBI" id="CHEBI:58442"/>
    </ligand>
</feature>
<dbReference type="InterPro" id="IPR034119">
    <property type="entry name" value="ADHI"/>
</dbReference>
<dbReference type="InterPro" id="IPR002372">
    <property type="entry name" value="PQQ_rpt_dom"/>
</dbReference>
<dbReference type="InterPro" id="IPR011047">
    <property type="entry name" value="Quinoprotein_ADH-like_sf"/>
</dbReference>
<dbReference type="EMBL" id="FNYE01000019">
    <property type="protein sequence ID" value="SEJ82555.1"/>
    <property type="molecule type" value="Genomic_DNA"/>
</dbReference>
<dbReference type="GO" id="GO:0016614">
    <property type="term" value="F:oxidoreductase activity, acting on CH-OH group of donors"/>
    <property type="evidence" value="ECO:0007669"/>
    <property type="project" value="InterPro"/>
</dbReference>
<dbReference type="Proteomes" id="UP000198866">
    <property type="component" value="Unassembled WGS sequence"/>
</dbReference>
<dbReference type="GO" id="GO:0016020">
    <property type="term" value="C:membrane"/>
    <property type="evidence" value="ECO:0007669"/>
    <property type="project" value="InterPro"/>
</dbReference>
<dbReference type="InterPro" id="IPR018391">
    <property type="entry name" value="PQQ_b-propeller_rpt"/>
</dbReference>
<protein>
    <submittedName>
        <fullName evidence="10">Alcohol dehydrogenase (Cytochrome c)</fullName>
    </submittedName>
</protein>
<evidence type="ECO:0000256" key="7">
    <source>
        <dbReference type="PIRSR" id="PIRSR617512-3"/>
    </source>
</evidence>
<accession>A0A1H7CA81</accession>
<feature type="domain" description="Pyrrolo-quinoline quinone repeat" evidence="9">
    <location>
        <begin position="89"/>
        <end position="397"/>
    </location>
</feature>
<name>A0A1H7CA81_9BURK</name>
<feature type="binding site" evidence="7">
    <location>
        <position position="312"/>
    </location>
    <ligand>
        <name>Ca(2+)</name>
        <dbReference type="ChEBI" id="CHEBI:29108"/>
    </ligand>
</feature>
<dbReference type="NCBIfam" id="TIGR03075">
    <property type="entry name" value="PQQ_enz_alc_DH"/>
    <property type="match status" value="1"/>
</dbReference>
<feature type="active site" description="Proton acceptor" evidence="5">
    <location>
        <position position="354"/>
    </location>
</feature>
<feature type="binding site" evidence="7">
    <location>
        <position position="354"/>
    </location>
    <ligand>
        <name>Ca(2+)</name>
        <dbReference type="ChEBI" id="CHEBI:29108"/>
    </ligand>
</feature>
<feature type="disulfide bond" evidence="8">
    <location>
        <begin position="178"/>
        <end position="179"/>
    </location>
</feature>
<evidence type="ECO:0000256" key="4">
    <source>
        <dbReference type="ARBA" id="ARBA00023002"/>
    </source>
</evidence>
<comment type="cofactor">
    <cofactor evidence="7">
        <name>Ca(2+)</name>
        <dbReference type="ChEBI" id="CHEBI:29108"/>
    </cofactor>
    <text evidence="7">Binds 1 Ca(2+) ion per subunit.</text>
</comment>
<keyword evidence="2 7" id="KW-0479">Metal-binding</keyword>
<gene>
    <name evidence="10" type="ORF">SAMN05192539_1019120</name>
</gene>
<evidence type="ECO:0000259" key="9">
    <source>
        <dbReference type="Pfam" id="PF01011"/>
    </source>
</evidence>
<dbReference type="GO" id="GO:0005509">
    <property type="term" value="F:calcium ion binding"/>
    <property type="evidence" value="ECO:0007669"/>
    <property type="project" value="InterPro"/>
</dbReference>
<evidence type="ECO:0000256" key="5">
    <source>
        <dbReference type="PIRSR" id="PIRSR617512-1"/>
    </source>
</evidence>
<organism evidence="10 11">
    <name type="scientific">Paraburkholderia diazotrophica</name>
    <dbReference type="NCBI Taxonomy" id="667676"/>
    <lineage>
        <taxon>Bacteria</taxon>
        <taxon>Pseudomonadati</taxon>
        <taxon>Pseudomonadota</taxon>
        <taxon>Betaproteobacteria</taxon>
        <taxon>Burkholderiales</taxon>
        <taxon>Burkholderiaceae</taxon>
        <taxon>Paraburkholderia</taxon>
    </lineage>
</organism>
<keyword evidence="4" id="KW-0560">Oxidoreductase</keyword>
<dbReference type="InterPro" id="IPR017512">
    <property type="entry name" value="PQQ_MeOH/EtOH_DH"/>
</dbReference>
<comment type="cofactor">
    <cofactor evidence="6">
        <name>pyrroloquinoline quinone</name>
        <dbReference type="ChEBI" id="CHEBI:58442"/>
    </cofactor>
    <text evidence="6">Binds 1 PQQ group per subunit.</text>
</comment>
<feature type="binding site" evidence="7">
    <location>
        <position position="246"/>
    </location>
    <ligand>
        <name>Ca(2+)</name>
        <dbReference type="ChEBI" id="CHEBI:29108"/>
    </ligand>
</feature>
<evidence type="ECO:0000256" key="8">
    <source>
        <dbReference type="PIRSR" id="PIRSR617512-4"/>
    </source>
</evidence>
<dbReference type="AlphaFoldDB" id="A0A1H7CA81"/>
<dbReference type="STRING" id="667676.SAMN05192539_1019120"/>
<feature type="domain" description="Pyrrolo-quinoline quinone repeat" evidence="9">
    <location>
        <begin position="429"/>
        <end position="574"/>
    </location>
</feature>
<evidence type="ECO:0000256" key="1">
    <source>
        <dbReference type="ARBA" id="ARBA00008156"/>
    </source>
</evidence>
<sequence>MTTQWHATCLNGHAADTQIENFLPTGVAPITQLETTMKTSSASPARLAMLAAAVAAATISLRPGPVAAAADYPAVSYERLTSAQSDPGWLTYYRTYNGQAHSPLKQIDASNVKGLKQAWAYKFPADLQQGFEATPLVNGRYLFVTTPKDNVYAFDAVSGKTLWKYEPKLGAESFKTACCDVVNRGVALYGKNVYVAMLNGEVAALDAQSGALVWKKQMFDPGTGYAFSLAPLALDGALVVGSAGGEYGARGFIAALDPANGNVLWKRYTVPGAKEPGGNTWPDGMQEHGGAPAWLTGTYDSDSKTLYWGVGNPGPWLADLRPGDNLYSDSLLALDPKTGDLKWHYQYTRHDTWDYDGVNTPVLANIKYEGKDYDAIIHADRNGYFHAIDRSNGKLIYARPFVKATSVTGYTADGKPVQDESKYPKTGTTIETCPSFLGGKNWWSVSYDADKHIAIVPTLHACMSLSGKSVNYMEGLPYLGEGFELKPEPGSKGYGELQAIDVNTGKKLWSHWSKLPWNGGVATTASGLAFSGSLDGHLYAFDVASGKVLWQSPKLASGIIAQPSVFEIDGKEYVAVLAGYGGANPIWGGPMAKAADKVPRGGTLYVFALSHS</sequence>
<evidence type="ECO:0000256" key="3">
    <source>
        <dbReference type="ARBA" id="ARBA00022891"/>
    </source>
</evidence>